<evidence type="ECO:0000313" key="4">
    <source>
        <dbReference type="EMBL" id="GLW71813.1"/>
    </source>
</evidence>
<reference evidence="4" key="1">
    <citation type="submission" date="2023-02" db="EMBL/GenBank/DDBJ databases">
        <title>Kitasatospora phosalacinea NBRC 14627.</title>
        <authorList>
            <person name="Ichikawa N."/>
            <person name="Sato H."/>
            <person name="Tonouchi N."/>
        </authorList>
    </citation>
    <scope>NUCLEOTIDE SEQUENCE</scope>
    <source>
        <strain evidence="4">NBRC 14627</strain>
    </source>
</reference>
<dbReference type="InterPro" id="IPR006016">
    <property type="entry name" value="UspA"/>
</dbReference>
<comment type="similarity">
    <text evidence="1">Belongs to the universal stress protein A family.</text>
</comment>
<proteinExistence type="inferred from homology"/>
<comment type="caution">
    <text evidence="4">The sequence shown here is derived from an EMBL/GenBank/DDBJ whole genome shotgun (WGS) entry which is preliminary data.</text>
</comment>
<accession>A0A9W6QBD1</accession>
<dbReference type="PANTHER" id="PTHR46268">
    <property type="entry name" value="STRESS RESPONSE PROTEIN NHAX"/>
    <property type="match status" value="1"/>
</dbReference>
<feature type="compositionally biased region" description="Basic and acidic residues" evidence="2">
    <location>
        <begin position="119"/>
        <end position="133"/>
    </location>
</feature>
<dbReference type="Gene3D" id="3.40.50.12370">
    <property type="match status" value="1"/>
</dbReference>
<sequence length="287" mass="30859">MAGHEPSASAHGSPYDGGRYDGRSGAGRPGVPPLADPARHPEGRRPEARCSDVRQFDVRRFDLREADRPRRGPERPLGHRSDRNPEHGDQERGGPEPDTPGTAADPVVGPRPGTAEDAMTDRSRPTVGRRDGEGEPQLQEHGSRACDPQFQHGVVVGFDGSLSSERALAYAVGMARRSHCGLVIVHVANRLPATVWAGCEPPVFVDLPDQRTEILGLELACADFLSGVPWILVERGGDICHEIEEVGREYAADAIVVGSTHGLLGKIFGSVSSRLARRANRPVIVIP</sequence>
<protein>
    <recommendedName>
        <fullName evidence="3">UspA domain-containing protein</fullName>
    </recommendedName>
</protein>
<dbReference type="PANTHER" id="PTHR46268:SF6">
    <property type="entry name" value="UNIVERSAL STRESS PROTEIN UP12"/>
    <property type="match status" value="1"/>
</dbReference>
<dbReference type="SUPFAM" id="SSF52402">
    <property type="entry name" value="Adenine nucleotide alpha hydrolases-like"/>
    <property type="match status" value="1"/>
</dbReference>
<dbReference type="CDD" id="cd00293">
    <property type="entry name" value="USP-like"/>
    <property type="match status" value="1"/>
</dbReference>
<evidence type="ECO:0000256" key="2">
    <source>
        <dbReference type="SAM" id="MobiDB-lite"/>
    </source>
</evidence>
<evidence type="ECO:0000256" key="1">
    <source>
        <dbReference type="ARBA" id="ARBA00008791"/>
    </source>
</evidence>
<organism evidence="4 5">
    <name type="scientific">Kitasatospora phosalacinea</name>
    <dbReference type="NCBI Taxonomy" id="2065"/>
    <lineage>
        <taxon>Bacteria</taxon>
        <taxon>Bacillati</taxon>
        <taxon>Actinomycetota</taxon>
        <taxon>Actinomycetes</taxon>
        <taxon>Kitasatosporales</taxon>
        <taxon>Streptomycetaceae</taxon>
        <taxon>Kitasatospora</taxon>
    </lineage>
</organism>
<dbReference type="InterPro" id="IPR006015">
    <property type="entry name" value="Universal_stress_UspA"/>
</dbReference>
<dbReference type="PRINTS" id="PR01438">
    <property type="entry name" value="UNVRSLSTRESS"/>
</dbReference>
<gene>
    <name evidence="4" type="ORF">Kpho02_41120</name>
</gene>
<feature type="region of interest" description="Disordered" evidence="2">
    <location>
        <begin position="1"/>
        <end position="145"/>
    </location>
</feature>
<dbReference type="EMBL" id="BSSA01000013">
    <property type="protein sequence ID" value="GLW71813.1"/>
    <property type="molecule type" value="Genomic_DNA"/>
</dbReference>
<name>A0A9W6QBD1_9ACTN</name>
<dbReference type="AlphaFoldDB" id="A0A9W6QBD1"/>
<dbReference type="Proteomes" id="UP001165041">
    <property type="component" value="Unassembled WGS sequence"/>
</dbReference>
<evidence type="ECO:0000259" key="3">
    <source>
        <dbReference type="Pfam" id="PF00582"/>
    </source>
</evidence>
<evidence type="ECO:0000313" key="5">
    <source>
        <dbReference type="Proteomes" id="UP001165041"/>
    </source>
</evidence>
<feature type="domain" description="UspA" evidence="3">
    <location>
        <begin position="154"/>
        <end position="287"/>
    </location>
</feature>
<feature type="compositionally biased region" description="Basic and acidic residues" evidence="2">
    <location>
        <begin position="37"/>
        <end position="95"/>
    </location>
</feature>
<dbReference type="Pfam" id="PF00582">
    <property type="entry name" value="Usp"/>
    <property type="match status" value="1"/>
</dbReference>